<sequence length="425" mass="46902">MPTHIIIVGAGMGGLALAHGLRKHNIPFHLYERDATKDSRAQGYRIRNGGEGVSALQYLLDDETWRLFELTCADMKVAPIPEIDAVNDSVEAVEMGPKGNEARKDFWKGLTPYTVDRTMFREVLLRGLEADGHVSYGKVLDRYEVKEDGIVTYFTDGTSKSGTLLVGADGANSAVRQQLLPKYPYLDTGGRCLWGKTPITPDLLDTLEPTIMQGMSAVKDRSNDSMMTMVLEPVIFTRREQVRSEGFDCPGDYLYWVIAMPPEAMGLSTTDPVPRLTYAEAEQLALKVSEDWLPSRRCIVQKQAPGQTAFMPIYSCPAELPTWSPSDRVTLLGDAVHLSGPSGSGAITALRDAGLLCRLLAQGRPTKEAVAEYEQDMREYASGIIGTSWKVWGALFGKEARDSNLGELMMKLRQKRTQEGAERSA</sequence>
<keyword evidence="7" id="KW-1185">Reference proteome</keyword>
<dbReference type="Pfam" id="PF13450">
    <property type="entry name" value="NAD_binding_8"/>
    <property type="match status" value="1"/>
</dbReference>
<dbReference type="SUPFAM" id="SSF51905">
    <property type="entry name" value="FAD/NAD(P)-binding domain"/>
    <property type="match status" value="1"/>
</dbReference>
<comment type="caution">
    <text evidence="6">The sequence shown here is derived from an EMBL/GenBank/DDBJ whole genome shotgun (WGS) entry which is preliminary data.</text>
</comment>
<evidence type="ECO:0000313" key="7">
    <source>
        <dbReference type="Proteomes" id="UP000308549"/>
    </source>
</evidence>
<dbReference type="InterPro" id="IPR036188">
    <property type="entry name" value="FAD/NAD-bd_sf"/>
</dbReference>
<protein>
    <recommendedName>
        <fullName evidence="8">FAD-binding domain-containing protein</fullName>
    </recommendedName>
</protein>
<name>A0A4U0UA09_9PEZI</name>
<dbReference type="PANTHER" id="PTHR47178:SF5">
    <property type="entry name" value="FAD-BINDING DOMAIN-CONTAINING PROTEIN"/>
    <property type="match status" value="1"/>
</dbReference>
<dbReference type="PRINTS" id="PR00420">
    <property type="entry name" value="RNGMNOXGNASE"/>
</dbReference>
<evidence type="ECO:0000256" key="5">
    <source>
        <dbReference type="ARBA" id="ARBA00023033"/>
    </source>
</evidence>
<dbReference type="Proteomes" id="UP000308549">
    <property type="component" value="Unassembled WGS sequence"/>
</dbReference>
<accession>A0A4U0UA09</accession>
<evidence type="ECO:0000256" key="3">
    <source>
        <dbReference type="ARBA" id="ARBA00022827"/>
    </source>
</evidence>
<evidence type="ECO:0000313" key="6">
    <source>
        <dbReference type="EMBL" id="TKA31286.1"/>
    </source>
</evidence>
<dbReference type="PANTHER" id="PTHR47178">
    <property type="entry name" value="MONOOXYGENASE, FAD-BINDING"/>
    <property type="match status" value="1"/>
</dbReference>
<gene>
    <name evidence="6" type="ORF">B0A50_02131</name>
</gene>
<keyword evidence="2" id="KW-0285">Flavoprotein</keyword>
<keyword evidence="5" id="KW-0503">Monooxygenase</keyword>
<dbReference type="GO" id="GO:0004497">
    <property type="term" value="F:monooxygenase activity"/>
    <property type="evidence" value="ECO:0007669"/>
    <property type="project" value="UniProtKB-KW"/>
</dbReference>
<dbReference type="Gene3D" id="3.50.50.60">
    <property type="entry name" value="FAD/NAD(P)-binding domain"/>
    <property type="match status" value="1"/>
</dbReference>
<organism evidence="6 7">
    <name type="scientific">Salinomyces thailandicus</name>
    <dbReference type="NCBI Taxonomy" id="706561"/>
    <lineage>
        <taxon>Eukaryota</taxon>
        <taxon>Fungi</taxon>
        <taxon>Dikarya</taxon>
        <taxon>Ascomycota</taxon>
        <taxon>Pezizomycotina</taxon>
        <taxon>Dothideomycetes</taxon>
        <taxon>Dothideomycetidae</taxon>
        <taxon>Mycosphaerellales</taxon>
        <taxon>Teratosphaeriaceae</taxon>
        <taxon>Salinomyces</taxon>
    </lineage>
</organism>
<keyword evidence="3" id="KW-0274">FAD</keyword>
<dbReference type="OrthoDB" id="47494at2759"/>
<proteinExistence type="predicted"/>
<evidence type="ECO:0000256" key="4">
    <source>
        <dbReference type="ARBA" id="ARBA00023002"/>
    </source>
</evidence>
<evidence type="ECO:0000256" key="1">
    <source>
        <dbReference type="ARBA" id="ARBA00001974"/>
    </source>
</evidence>
<comment type="cofactor">
    <cofactor evidence="1">
        <name>FAD</name>
        <dbReference type="ChEBI" id="CHEBI:57692"/>
    </cofactor>
</comment>
<evidence type="ECO:0000256" key="2">
    <source>
        <dbReference type="ARBA" id="ARBA00022630"/>
    </source>
</evidence>
<keyword evidence="4" id="KW-0560">Oxidoreductase</keyword>
<reference evidence="6 7" key="1">
    <citation type="submission" date="2017-03" db="EMBL/GenBank/DDBJ databases">
        <title>Genomes of endolithic fungi from Antarctica.</title>
        <authorList>
            <person name="Coleine C."/>
            <person name="Masonjones S."/>
            <person name="Stajich J.E."/>
        </authorList>
    </citation>
    <scope>NUCLEOTIDE SEQUENCE [LARGE SCALE GENOMIC DNA]</scope>
    <source>
        <strain evidence="6 7">CCFEE 6315</strain>
    </source>
</reference>
<dbReference type="AlphaFoldDB" id="A0A4U0UA09"/>
<evidence type="ECO:0008006" key="8">
    <source>
        <dbReference type="Google" id="ProtNLM"/>
    </source>
</evidence>
<dbReference type="EMBL" id="NAJL01000008">
    <property type="protein sequence ID" value="TKA31286.1"/>
    <property type="molecule type" value="Genomic_DNA"/>
</dbReference>